<name>A0A1L6ZDW8_BACIA</name>
<protein>
    <submittedName>
        <fullName evidence="3">Crp/Fnr family transcriptional regulator</fullName>
    </submittedName>
</protein>
<evidence type="ECO:0000313" key="3">
    <source>
        <dbReference type="EMBL" id="APT44702.1"/>
    </source>
</evidence>
<dbReference type="InterPro" id="IPR014710">
    <property type="entry name" value="RmlC-like_jellyroll"/>
</dbReference>
<dbReference type="Pfam" id="PF00027">
    <property type="entry name" value="cNMP_binding"/>
    <property type="match status" value="1"/>
</dbReference>
<gene>
    <name evidence="3" type="ORF">BSA145_01445</name>
</gene>
<dbReference type="InterPro" id="IPR018490">
    <property type="entry name" value="cNMP-bd_dom_sf"/>
</dbReference>
<reference evidence="3 4" key="1">
    <citation type="submission" date="2016-05" db="EMBL/GenBank/DDBJ databases">
        <title>Complete Genome and Methylome Analysis of Psychrotrophic Bacterial Isolates from Antarctic Lake Untersee.</title>
        <authorList>
            <person name="Fomenkov A."/>
            <person name="Akimov V.N."/>
            <person name="Vasilyeva L.V."/>
            <person name="Andersen D."/>
            <person name="Vincze T."/>
            <person name="Roberts R.J."/>
        </authorList>
    </citation>
    <scope>NUCLEOTIDE SEQUENCE [LARGE SCALE GENOMIC DNA]</scope>
    <source>
        <strain evidence="3 4">U14-5</strain>
    </source>
</reference>
<dbReference type="EMBL" id="CP015607">
    <property type="protein sequence ID" value="APT44702.1"/>
    <property type="molecule type" value="Genomic_DNA"/>
</dbReference>
<evidence type="ECO:0000313" key="4">
    <source>
        <dbReference type="Proteomes" id="UP000185426"/>
    </source>
</evidence>
<dbReference type="RefSeq" id="WP_075621395.1">
    <property type="nucleotide sequence ID" value="NZ_CP015607.1"/>
</dbReference>
<organism evidence="3 4">
    <name type="scientific">Bacillus safensis</name>
    <dbReference type="NCBI Taxonomy" id="561879"/>
    <lineage>
        <taxon>Bacteria</taxon>
        <taxon>Bacillati</taxon>
        <taxon>Bacillota</taxon>
        <taxon>Bacilli</taxon>
        <taxon>Bacillales</taxon>
        <taxon>Bacillaceae</taxon>
        <taxon>Bacillus</taxon>
    </lineage>
</organism>
<dbReference type="Proteomes" id="UP000185426">
    <property type="component" value="Chromosome"/>
</dbReference>
<keyword evidence="1" id="KW-0010">Activator</keyword>
<proteinExistence type="predicted"/>
<dbReference type="InterPro" id="IPR000595">
    <property type="entry name" value="cNMP-bd_dom"/>
</dbReference>
<evidence type="ECO:0000256" key="1">
    <source>
        <dbReference type="ARBA" id="ARBA00023159"/>
    </source>
</evidence>
<feature type="domain" description="Cyclic nucleotide-binding" evidence="2">
    <location>
        <begin position="35"/>
        <end position="122"/>
    </location>
</feature>
<sequence length="196" mass="22972">MDKITDPYDTFKTKISKYPIEQNHWQAFKDGTTIKQLKAGTCMVKAGDPVKHAYFCITGLFRLFYLLPDGREYNVAFTLEDDFATSYASMINGQPSPYSIEAMEDSIVIEIPYDLLQMLMDRSHMWERFVRVSVERLYTRKEERERELLYLPAIERYQAFLLKYPGLHQRIAQYHIASYIGISPVSLTRLLHTAEH</sequence>
<accession>A0A1L6ZDW8</accession>
<dbReference type="SUPFAM" id="SSF51206">
    <property type="entry name" value="cAMP-binding domain-like"/>
    <property type="match status" value="1"/>
</dbReference>
<dbReference type="Gene3D" id="2.60.120.10">
    <property type="entry name" value="Jelly Rolls"/>
    <property type="match status" value="1"/>
</dbReference>
<dbReference type="AlphaFoldDB" id="A0A1L6ZDW8"/>
<dbReference type="CDD" id="cd00038">
    <property type="entry name" value="CAP_ED"/>
    <property type="match status" value="1"/>
</dbReference>
<evidence type="ECO:0000259" key="2">
    <source>
        <dbReference type="Pfam" id="PF00027"/>
    </source>
</evidence>